<dbReference type="EMBL" id="KN831807">
    <property type="protein sequence ID" value="KIM36274.1"/>
    <property type="molecule type" value="Genomic_DNA"/>
</dbReference>
<name>A0A0C3BW27_HEBCY</name>
<keyword evidence="3" id="KW-1185">Reference proteome</keyword>
<dbReference type="Proteomes" id="UP000053424">
    <property type="component" value="Unassembled WGS sequence"/>
</dbReference>
<protein>
    <submittedName>
        <fullName evidence="2">Uncharacterized protein</fullName>
    </submittedName>
</protein>
<reference evidence="2 3" key="1">
    <citation type="submission" date="2014-04" db="EMBL/GenBank/DDBJ databases">
        <authorList>
            <consortium name="DOE Joint Genome Institute"/>
            <person name="Kuo A."/>
            <person name="Gay G."/>
            <person name="Dore J."/>
            <person name="Kohler A."/>
            <person name="Nagy L.G."/>
            <person name="Floudas D."/>
            <person name="Copeland A."/>
            <person name="Barry K.W."/>
            <person name="Cichocki N."/>
            <person name="Veneault-Fourrey C."/>
            <person name="LaButti K."/>
            <person name="Lindquist E.A."/>
            <person name="Lipzen A."/>
            <person name="Lundell T."/>
            <person name="Morin E."/>
            <person name="Murat C."/>
            <person name="Sun H."/>
            <person name="Tunlid A."/>
            <person name="Henrissat B."/>
            <person name="Grigoriev I.V."/>
            <person name="Hibbett D.S."/>
            <person name="Martin F."/>
            <person name="Nordberg H.P."/>
            <person name="Cantor M.N."/>
            <person name="Hua S.X."/>
        </authorList>
    </citation>
    <scope>NUCLEOTIDE SEQUENCE [LARGE SCALE GENOMIC DNA]</scope>
    <source>
        <strain evidence="3">h7</strain>
    </source>
</reference>
<feature type="region of interest" description="Disordered" evidence="1">
    <location>
        <begin position="190"/>
        <end position="211"/>
    </location>
</feature>
<dbReference type="HOGENOM" id="CLU_940278_0_0_1"/>
<gene>
    <name evidence="2" type="ORF">M413DRAFT_14103</name>
</gene>
<evidence type="ECO:0000256" key="1">
    <source>
        <dbReference type="SAM" id="MobiDB-lite"/>
    </source>
</evidence>
<proteinExistence type="predicted"/>
<evidence type="ECO:0000313" key="3">
    <source>
        <dbReference type="Proteomes" id="UP000053424"/>
    </source>
</evidence>
<dbReference type="AlphaFoldDB" id="A0A0C3BW27"/>
<sequence length="296" mass="33296">MSHANFHFRVLVFQSSSPIHGCGFANSTRARAGISLNVMLSWALAFPEKAHSCDKFIFQNGLCDMLFNIAVQEGVKLRFNTTVTEADPSSVSVMKVWLMPRHLDMGGANEEDGSRSRSATPTQHQGVGDLVVREVGWKEFTTTVVHEHKGPRHPEDEEWSDERSLEFLGCVWTISNRYLSSWLRARNNNREATTEPTGSTHRVRRNPAFPLSGTQAYDLQQRRSMKVPVGPRQEQTRCNSATDWRTVTGIIWMKQPSELSAGNGIALFAHDASDNVAGWWWQWGLYSHEEVSAAPP</sequence>
<organism evidence="2 3">
    <name type="scientific">Hebeloma cylindrosporum</name>
    <dbReference type="NCBI Taxonomy" id="76867"/>
    <lineage>
        <taxon>Eukaryota</taxon>
        <taxon>Fungi</taxon>
        <taxon>Dikarya</taxon>
        <taxon>Basidiomycota</taxon>
        <taxon>Agaricomycotina</taxon>
        <taxon>Agaricomycetes</taxon>
        <taxon>Agaricomycetidae</taxon>
        <taxon>Agaricales</taxon>
        <taxon>Agaricineae</taxon>
        <taxon>Hymenogastraceae</taxon>
        <taxon>Hebeloma</taxon>
    </lineage>
</organism>
<evidence type="ECO:0000313" key="2">
    <source>
        <dbReference type="EMBL" id="KIM36274.1"/>
    </source>
</evidence>
<accession>A0A0C3BW27</accession>
<reference evidence="3" key="2">
    <citation type="submission" date="2015-01" db="EMBL/GenBank/DDBJ databases">
        <title>Evolutionary Origins and Diversification of the Mycorrhizal Mutualists.</title>
        <authorList>
            <consortium name="DOE Joint Genome Institute"/>
            <consortium name="Mycorrhizal Genomics Consortium"/>
            <person name="Kohler A."/>
            <person name="Kuo A."/>
            <person name="Nagy L.G."/>
            <person name="Floudas D."/>
            <person name="Copeland A."/>
            <person name="Barry K.W."/>
            <person name="Cichocki N."/>
            <person name="Veneault-Fourrey C."/>
            <person name="LaButti K."/>
            <person name="Lindquist E.A."/>
            <person name="Lipzen A."/>
            <person name="Lundell T."/>
            <person name="Morin E."/>
            <person name="Murat C."/>
            <person name="Riley R."/>
            <person name="Ohm R."/>
            <person name="Sun H."/>
            <person name="Tunlid A."/>
            <person name="Henrissat B."/>
            <person name="Grigoriev I.V."/>
            <person name="Hibbett D.S."/>
            <person name="Martin F."/>
        </authorList>
    </citation>
    <scope>NUCLEOTIDE SEQUENCE [LARGE SCALE GENOMIC DNA]</scope>
    <source>
        <strain evidence="3">h7</strain>
    </source>
</reference>